<organism evidence="2 3">
    <name type="scientific">Pristionchus mayeri</name>
    <dbReference type="NCBI Taxonomy" id="1317129"/>
    <lineage>
        <taxon>Eukaryota</taxon>
        <taxon>Metazoa</taxon>
        <taxon>Ecdysozoa</taxon>
        <taxon>Nematoda</taxon>
        <taxon>Chromadorea</taxon>
        <taxon>Rhabditida</taxon>
        <taxon>Rhabditina</taxon>
        <taxon>Diplogasteromorpha</taxon>
        <taxon>Diplogasteroidea</taxon>
        <taxon>Neodiplogasteridae</taxon>
        <taxon>Pristionchus</taxon>
    </lineage>
</organism>
<protein>
    <submittedName>
        <fullName evidence="2">Uncharacterized protein</fullName>
    </submittedName>
</protein>
<proteinExistence type="predicted"/>
<feature type="non-terminal residue" evidence="2">
    <location>
        <position position="92"/>
    </location>
</feature>
<keyword evidence="1" id="KW-0732">Signal</keyword>
<dbReference type="EMBL" id="BTRK01000001">
    <property type="protein sequence ID" value="GMR30840.1"/>
    <property type="molecule type" value="Genomic_DNA"/>
</dbReference>
<feature type="non-terminal residue" evidence="2">
    <location>
        <position position="1"/>
    </location>
</feature>
<keyword evidence="3" id="KW-1185">Reference proteome</keyword>
<evidence type="ECO:0000313" key="3">
    <source>
        <dbReference type="Proteomes" id="UP001328107"/>
    </source>
</evidence>
<name>A0AAN4Z536_9BILA</name>
<gene>
    <name evidence="2" type="ORF">PMAYCL1PPCAC_01035</name>
</gene>
<dbReference type="Proteomes" id="UP001328107">
    <property type="component" value="Unassembled WGS sequence"/>
</dbReference>
<accession>A0AAN4Z536</accession>
<feature type="chain" id="PRO_5042990947" evidence="1">
    <location>
        <begin position="23"/>
        <end position="92"/>
    </location>
</feature>
<feature type="signal peptide" evidence="1">
    <location>
        <begin position="1"/>
        <end position="22"/>
    </location>
</feature>
<sequence>TGHFFVFVGVFFPIIAIRSSFACLKIGGLESISCLCSGQAMIVGWIFCLSCQIENDSNSVDETFLTKMSEGGVVMTVLLIIGEYQLALEAAS</sequence>
<dbReference type="AlphaFoldDB" id="A0AAN4Z536"/>
<reference evidence="3" key="1">
    <citation type="submission" date="2022-10" db="EMBL/GenBank/DDBJ databases">
        <title>Genome assembly of Pristionchus species.</title>
        <authorList>
            <person name="Yoshida K."/>
            <person name="Sommer R.J."/>
        </authorList>
    </citation>
    <scope>NUCLEOTIDE SEQUENCE [LARGE SCALE GENOMIC DNA]</scope>
    <source>
        <strain evidence="3">RS5460</strain>
    </source>
</reference>
<evidence type="ECO:0000256" key="1">
    <source>
        <dbReference type="SAM" id="SignalP"/>
    </source>
</evidence>
<comment type="caution">
    <text evidence="2">The sequence shown here is derived from an EMBL/GenBank/DDBJ whole genome shotgun (WGS) entry which is preliminary data.</text>
</comment>
<evidence type="ECO:0000313" key="2">
    <source>
        <dbReference type="EMBL" id="GMR30840.1"/>
    </source>
</evidence>